<sequence length="79" mass="9558">MAKLLKVEFKDSDWQTVVKFLEDYITLSRQELERIKPELTKGFIDWKESEIRLAKEYKEKILSQLKKQGYRILITEHIT</sequence>
<gene>
    <name evidence="1" type="ORF">S06H3_17295</name>
</gene>
<comment type="caution">
    <text evidence="1">The sequence shown here is derived from an EMBL/GenBank/DDBJ whole genome shotgun (WGS) entry which is preliminary data.</text>
</comment>
<proteinExistence type="predicted"/>
<evidence type="ECO:0000313" key="1">
    <source>
        <dbReference type="EMBL" id="GAI06140.1"/>
    </source>
</evidence>
<dbReference type="AlphaFoldDB" id="X1LUQ8"/>
<organism evidence="1">
    <name type="scientific">marine sediment metagenome</name>
    <dbReference type="NCBI Taxonomy" id="412755"/>
    <lineage>
        <taxon>unclassified sequences</taxon>
        <taxon>metagenomes</taxon>
        <taxon>ecological metagenomes</taxon>
    </lineage>
</organism>
<accession>X1LUQ8</accession>
<dbReference type="EMBL" id="BARV01008635">
    <property type="protein sequence ID" value="GAI06140.1"/>
    <property type="molecule type" value="Genomic_DNA"/>
</dbReference>
<reference evidence="1" key="1">
    <citation type="journal article" date="2014" name="Front. Microbiol.">
        <title>High frequency of phylogenetically diverse reductive dehalogenase-homologous genes in deep subseafloor sedimentary metagenomes.</title>
        <authorList>
            <person name="Kawai M."/>
            <person name="Futagami T."/>
            <person name="Toyoda A."/>
            <person name="Takaki Y."/>
            <person name="Nishi S."/>
            <person name="Hori S."/>
            <person name="Arai W."/>
            <person name="Tsubouchi T."/>
            <person name="Morono Y."/>
            <person name="Uchiyama I."/>
            <person name="Ito T."/>
            <person name="Fujiyama A."/>
            <person name="Inagaki F."/>
            <person name="Takami H."/>
        </authorList>
    </citation>
    <scope>NUCLEOTIDE SEQUENCE</scope>
    <source>
        <strain evidence="1">Expedition CK06-06</strain>
    </source>
</reference>
<protein>
    <submittedName>
        <fullName evidence="1">Uncharacterized protein</fullName>
    </submittedName>
</protein>
<name>X1LUQ8_9ZZZZ</name>